<evidence type="ECO:0000256" key="4">
    <source>
        <dbReference type="PROSITE-ProRule" id="PRU00335"/>
    </source>
</evidence>
<feature type="DNA-binding region" description="H-T-H motif" evidence="4">
    <location>
        <begin position="25"/>
        <end position="44"/>
    </location>
</feature>
<dbReference type="InterPro" id="IPR001647">
    <property type="entry name" value="HTH_TetR"/>
</dbReference>
<dbReference type="GO" id="GO:0000976">
    <property type="term" value="F:transcription cis-regulatory region binding"/>
    <property type="evidence" value="ECO:0007669"/>
    <property type="project" value="TreeGrafter"/>
</dbReference>
<dbReference type="AlphaFoldDB" id="A0A1R4JEN3"/>
<name>A0A1R4JEN3_9ACTN</name>
<dbReference type="Gene3D" id="1.10.10.60">
    <property type="entry name" value="Homeodomain-like"/>
    <property type="match status" value="1"/>
</dbReference>
<keyword evidence="3" id="KW-0804">Transcription</keyword>
<evidence type="ECO:0000313" key="6">
    <source>
        <dbReference type="EMBL" id="SJN30486.1"/>
    </source>
</evidence>
<keyword evidence="1" id="KW-0805">Transcription regulation</keyword>
<feature type="domain" description="HTH tetR-type" evidence="5">
    <location>
        <begin position="2"/>
        <end position="62"/>
    </location>
</feature>
<evidence type="ECO:0000313" key="7">
    <source>
        <dbReference type="Proteomes" id="UP000188342"/>
    </source>
</evidence>
<evidence type="ECO:0000259" key="5">
    <source>
        <dbReference type="PROSITE" id="PS50977"/>
    </source>
</evidence>
<reference evidence="6 7" key="1">
    <citation type="submission" date="2017-02" db="EMBL/GenBank/DDBJ databases">
        <authorList>
            <person name="Peterson S.W."/>
        </authorList>
    </citation>
    <scope>NUCLEOTIDE SEQUENCE [LARGE SCALE GENOMIC DNA]</scope>
    <source>
        <strain evidence="6 7">LSP_Lj1</strain>
    </source>
</reference>
<dbReference type="InterPro" id="IPR050109">
    <property type="entry name" value="HTH-type_TetR-like_transc_reg"/>
</dbReference>
<dbReference type="Proteomes" id="UP000188342">
    <property type="component" value="Unassembled WGS sequence"/>
</dbReference>
<dbReference type="PROSITE" id="PS50977">
    <property type="entry name" value="HTH_TETR_2"/>
    <property type="match status" value="1"/>
</dbReference>
<dbReference type="STRING" id="1255658.FM114_07145"/>
<dbReference type="EMBL" id="FUKQ01000026">
    <property type="protein sequence ID" value="SJN30486.1"/>
    <property type="molecule type" value="Genomic_DNA"/>
</dbReference>
<gene>
    <name evidence="6" type="ORF">FM114_07145</name>
</gene>
<dbReference type="GO" id="GO:0003700">
    <property type="term" value="F:DNA-binding transcription factor activity"/>
    <property type="evidence" value="ECO:0007669"/>
    <property type="project" value="TreeGrafter"/>
</dbReference>
<keyword evidence="2 4" id="KW-0238">DNA-binding</keyword>
<dbReference type="InterPro" id="IPR009057">
    <property type="entry name" value="Homeodomain-like_sf"/>
</dbReference>
<keyword evidence="7" id="KW-1185">Reference proteome</keyword>
<dbReference type="SUPFAM" id="SSF46689">
    <property type="entry name" value="Homeodomain-like"/>
    <property type="match status" value="1"/>
</dbReference>
<evidence type="ECO:0000256" key="1">
    <source>
        <dbReference type="ARBA" id="ARBA00023015"/>
    </source>
</evidence>
<dbReference type="PANTHER" id="PTHR30055">
    <property type="entry name" value="HTH-TYPE TRANSCRIPTIONAL REGULATOR RUTR"/>
    <property type="match status" value="1"/>
</dbReference>
<organism evidence="6 7">
    <name type="scientific">Luteococcus japonicus LSP_Lj1</name>
    <dbReference type="NCBI Taxonomy" id="1255658"/>
    <lineage>
        <taxon>Bacteria</taxon>
        <taxon>Bacillati</taxon>
        <taxon>Actinomycetota</taxon>
        <taxon>Actinomycetes</taxon>
        <taxon>Propionibacteriales</taxon>
        <taxon>Propionibacteriaceae</taxon>
        <taxon>Luteococcus</taxon>
    </lineage>
</organism>
<dbReference type="PRINTS" id="PR00455">
    <property type="entry name" value="HTHTETR"/>
</dbReference>
<protein>
    <submittedName>
        <fullName evidence="6">Predicted biotin repressor from TetR family</fullName>
    </submittedName>
</protein>
<dbReference type="SUPFAM" id="SSF48498">
    <property type="entry name" value="Tetracyclin repressor-like, C-terminal domain"/>
    <property type="match status" value="1"/>
</dbReference>
<dbReference type="Gene3D" id="1.10.357.10">
    <property type="entry name" value="Tetracycline Repressor, domain 2"/>
    <property type="match status" value="1"/>
</dbReference>
<sequence length="188" mass="19445">MSLHRDDVIDAAVQILDDYGLGDLSMRRVADVLEVKAGALYWHVANKQTLLAAVADRILGEVPAVDPAVDPGSALSAWAHGLRGVLLAHRDSADLVATALASGLCRADPLVRLAPVFGGAAGAKVARWSSGALLDLVLGAVAREQNALLFAQLGKSVAADSGDQARAFSHGVEALVRGLLAADLDVKE</sequence>
<accession>A0A1R4JEN3</accession>
<dbReference type="OrthoDB" id="3819648at2"/>
<proteinExistence type="predicted"/>
<dbReference type="PANTHER" id="PTHR30055:SF151">
    <property type="entry name" value="TRANSCRIPTIONAL REGULATORY PROTEIN"/>
    <property type="match status" value="1"/>
</dbReference>
<dbReference type="RefSeq" id="WP_094764484.1">
    <property type="nucleotide sequence ID" value="NZ_FUKQ01000026.1"/>
</dbReference>
<evidence type="ECO:0000256" key="3">
    <source>
        <dbReference type="ARBA" id="ARBA00023163"/>
    </source>
</evidence>
<dbReference type="Pfam" id="PF00440">
    <property type="entry name" value="TetR_N"/>
    <property type="match status" value="1"/>
</dbReference>
<dbReference type="InterPro" id="IPR036271">
    <property type="entry name" value="Tet_transcr_reg_TetR-rel_C_sf"/>
</dbReference>
<evidence type="ECO:0000256" key="2">
    <source>
        <dbReference type="ARBA" id="ARBA00023125"/>
    </source>
</evidence>